<protein>
    <submittedName>
        <fullName evidence="3">Hydrolase</fullName>
    </submittedName>
</protein>
<dbReference type="PANTHER" id="PTHR12277:SF81">
    <property type="entry name" value="PROTEIN ABHD13"/>
    <property type="match status" value="1"/>
</dbReference>
<dbReference type="OrthoDB" id="9777090at2"/>
<dbReference type="STRING" id="512763.DC20_04055"/>
<dbReference type="PANTHER" id="PTHR12277">
    <property type="entry name" value="ALPHA/BETA HYDROLASE DOMAIN-CONTAINING PROTEIN"/>
    <property type="match status" value="1"/>
</dbReference>
<gene>
    <name evidence="3" type="ORF">DC20_04055</name>
</gene>
<dbReference type="InterPro" id="IPR029058">
    <property type="entry name" value="AB_hydrolase_fold"/>
</dbReference>
<reference evidence="3 4" key="1">
    <citation type="submission" date="2015-08" db="EMBL/GenBank/DDBJ databases">
        <title>Complete genome sequence of Rufibacter tibetensis strain 1351t, a radiation-resistant bacterium from tibet plateau.</title>
        <authorList>
            <person name="Dai J."/>
        </authorList>
    </citation>
    <scope>NUCLEOTIDE SEQUENCE [LARGE SCALE GENOMIC DNA]</scope>
    <source>
        <strain evidence="3 4">1351</strain>
    </source>
</reference>
<keyword evidence="4" id="KW-1185">Reference proteome</keyword>
<evidence type="ECO:0000256" key="1">
    <source>
        <dbReference type="SAM" id="Phobius"/>
    </source>
</evidence>
<organism evidence="3 4">
    <name type="scientific">Rufibacter tibetensis</name>
    <dbReference type="NCBI Taxonomy" id="512763"/>
    <lineage>
        <taxon>Bacteria</taxon>
        <taxon>Pseudomonadati</taxon>
        <taxon>Bacteroidota</taxon>
        <taxon>Cytophagia</taxon>
        <taxon>Cytophagales</taxon>
        <taxon>Hymenobacteraceae</taxon>
        <taxon>Rufibacter</taxon>
    </lineage>
</organism>
<dbReference type="GO" id="GO:0016787">
    <property type="term" value="F:hydrolase activity"/>
    <property type="evidence" value="ECO:0007669"/>
    <property type="project" value="UniProtKB-KW"/>
</dbReference>
<dbReference type="Gene3D" id="3.40.50.1820">
    <property type="entry name" value="alpha/beta hydrolase"/>
    <property type="match status" value="1"/>
</dbReference>
<keyword evidence="1" id="KW-0812">Transmembrane</keyword>
<dbReference type="Pfam" id="PF12146">
    <property type="entry name" value="Hydrolase_4"/>
    <property type="match status" value="1"/>
</dbReference>
<dbReference type="InterPro" id="IPR022742">
    <property type="entry name" value="Hydrolase_4"/>
</dbReference>
<dbReference type="SUPFAM" id="SSF53474">
    <property type="entry name" value="alpha/beta-Hydrolases"/>
    <property type="match status" value="1"/>
</dbReference>
<dbReference type="AlphaFoldDB" id="A0A0P0CVB1"/>
<dbReference type="PATRIC" id="fig|512763.3.peg.900"/>
<feature type="transmembrane region" description="Helical" evidence="1">
    <location>
        <begin position="7"/>
        <end position="26"/>
    </location>
</feature>
<keyword evidence="3" id="KW-0378">Hydrolase</keyword>
<evidence type="ECO:0000313" key="4">
    <source>
        <dbReference type="Proteomes" id="UP000061382"/>
    </source>
</evidence>
<dbReference type="Proteomes" id="UP000061382">
    <property type="component" value="Chromosome"/>
</dbReference>
<accession>A0A0P0CVB1</accession>
<name>A0A0P0CVB1_9BACT</name>
<dbReference type="KEGG" id="rti:DC20_04055"/>
<evidence type="ECO:0000259" key="2">
    <source>
        <dbReference type="Pfam" id="PF12146"/>
    </source>
</evidence>
<proteinExistence type="predicted"/>
<keyword evidence="1" id="KW-1133">Transmembrane helix</keyword>
<evidence type="ECO:0000313" key="3">
    <source>
        <dbReference type="EMBL" id="ALI98308.1"/>
    </source>
</evidence>
<sequence length="266" mass="30365">MRGMIVSILKATVLLYAGVCALLYFIQESLIFFPEKLGKNFRFTFDQPFEEIGVETKDNVLLSAVLFKAANPKGVVFYLHGNAGSIHSWSDVAPIYTALEYDVFMLDYRGYGKSEGKIRGEKQFYQDMQAAYDLLKTRYNENDIVVLGYSIGSGPAAKIASTNKPRLLILQAPYYNLKDLMRHYFPVIPTFVLKYPFETNKFIQQCTMPVVIFHGEEDEIIYYGSSLKLKKLMKPEDTLITLKGQTHNGMSSNPAYLTELKRILQR</sequence>
<feature type="domain" description="Serine aminopeptidase S33" evidence="2">
    <location>
        <begin position="71"/>
        <end position="185"/>
    </location>
</feature>
<keyword evidence="1" id="KW-0472">Membrane</keyword>
<dbReference type="EMBL" id="CP012643">
    <property type="protein sequence ID" value="ALI98308.1"/>
    <property type="molecule type" value="Genomic_DNA"/>
</dbReference>